<evidence type="ECO:0000313" key="2">
    <source>
        <dbReference type="Proteomes" id="UP000003874"/>
    </source>
</evidence>
<dbReference type="HOGENOM" id="CLU_3220286_0_0_10"/>
<organism evidence="1 2">
    <name type="scientific">Segatella salivae DSM 15606</name>
    <dbReference type="NCBI Taxonomy" id="888832"/>
    <lineage>
        <taxon>Bacteria</taxon>
        <taxon>Pseudomonadati</taxon>
        <taxon>Bacteroidota</taxon>
        <taxon>Bacteroidia</taxon>
        <taxon>Bacteroidales</taxon>
        <taxon>Prevotellaceae</taxon>
        <taxon>Segatella</taxon>
    </lineage>
</organism>
<gene>
    <name evidence="1" type="ORF">HMPREF9420_2437</name>
</gene>
<comment type="caution">
    <text evidence="1">The sequence shown here is derived from an EMBL/GenBank/DDBJ whole genome shotgun (WGS) entry which is preliminary data.</text>
</comment>
<keyword evidence="2" id="KW-1185">Reference proteome</keyword>
<dbReference type="AlphaFoldDB" id="E6MSG9"/>
<proteinExistence type="predicted"/>
<dbReference type="EMBL" id="AEQO01000189">
    <property type="protein sequence ID" value="EFV03428.1"/>
    <property type="molecule type" value="Genomic_DNA"/>
</dbReference>
<name>E6MSG9_9BACT</name>
<dbReference type="STRING" id="888832.HMPREF9420_2437"/>
<dbReference type="RefSeq" id="WP_007135687.1">
    <property type="nucleotide sequence ID" value="NZ_GL629647.1"/>
</dbReference>
<protein>
    <submittedName>
        <fullName evidence="1">Uncharacterized protein</fullName>
    </submittedName>
</protein>
<reference evidence="1 2" key="1">
    <citation type="submission" date="2010-12" db="EMBL/GenBank/DDBJ databases">
        <authorList>
            <person name="Muzny D."/>
            <person name="Qin X."/>
            <person name="Deng J."/>
            <person name="Jiang H."/>
            <person name="Liu Y."/>
            <person name="Qu J."/>
            <person name="Song X.-Z."/>
            <person name="Zhang L."/>
            <person name="Thornton R."/>
            <person name="Coyle M."/>
            <person name="Francisco L."/>
            <person name="Jackson L."/>
            <person name="Javaid M."/>
            <person name="Korchina V."/>
            <person name="Kovar C."/>
            <person name="Mata R."/>
            <person name="Mathew T."/>
            <person name="Ngo R."/>
            <person name="Nguyen L."/>
            <person name="Nguyen N."/>
            <person name="Okwuonu G."/>
            <person name="Ongeri F."/>
            <person name="Pham C."/>
            <person name="Simmons D."/>
            <person name="Wilczek-Boney K."/>
            <person name="Hale W."/>
            <person name="Jakkamsetti A."/>
            <person name="Pham P."/>
            <person name="Ruth R."/>
            <person name="San Lucas F."/>
            <person name="Warren J."/>
            <person name="Zhang J."/>
            <person name="Zhao Z."/>
            <person name="Zhou C."/>
            <person name="Zhu D."/>
            <person name="Lee S."/>
            <person name="Bess C."/>
            <person name="Blankenburg K."/>
            <person name="Forbes L."/>
            <person name="Fu Q."/>
            <person name="Gubbala S."/>
            <person name="Hirani K."/>
            <person name="Jayaseelan J.C."/>
            <person name="Lara F."/>
            <person name="Munidasa M."/>
            <person name="Palculict T."/>
            <person name="Patil S."/>
            <person name="Pu L.-L."/>
            <person name="Saada N."/>
            <person name="Tang L."/>
            <person name="Weissenberger G."/>
            <person name="Zhu Y."/>
            <person name="Hemphill L."/>
            <person name="Shang Y."/>
            <person name="Youmans B."/>
            <person name="Ayvaz T."/>
            <person name="Ross M."/>
            <person name="Santibanez J."/>
            <person name="Aqrawi P."/>
            <person name="Gross S."/>
            <person name="Joshi V."/>
            <person name="Fowler G."/>
            <person name="Nazareth L."/>
            <person name="Reid J."/>
            <person name="Worley K."/>
            <person name="Petrosino J."/>
            <person name="Highlander S."/>
            <person name="Gibbs R."/>
        </authorList>
    </citation>
    <scope>NUCLEOTIDE SEQUENCE [LARGE SCALE GENOMIC DNA]</scope>
    <source>
        <strain evidence="1 2">DSM 15606</strain>
    </source>
</reference>
<evidence type="ECO:0000313" key="1">
    <source>
        <dbReference type="EMBL" id="EFV03428.1"/>
    </source>
</evidence>
<dbReference type="Proteomes" id="UP000003874">
    <property type="component" value="Unassembled WGS sequence"/>
</dbReference>
<accession>E6MSG9</accession>
<sequence>MNEINCIMECVNQRCKRCTFDSPGLSNDSADYPGSVRVVWGTTL</sequence>